<keyword evidence="2" id="KW-1185">Reference proteome</keyword>
<name>A0A5M9HWE2_9FIRM</name>
<evidence type="ECO:0000313" key="2">
    <source>
        <dbReference type="Proteomes" id="UP000322025"/>
    </source>
</evidence>
<dbReference type="AlphaFoldDB" id="A0A5M9HWE2"/>
<proteinExistence type="predicted"/>
<protein>
    <submittedName>
        <fullName evidence="1">Uncharacterized protein</fullName>
    </submittedName>
</protein>
<dbReference type="Proteomes" id="UP000322025">
    <property type="component" value="Unassembled WGS sequence"/>
</dbReference>
<reference evidence="1" key="1">
    <citation type="submission" date="2019-07" db="EMBL/GenBank/DDBJ databases">
        <authorList>
            <person name="Wongkuna S."/>
            <person name="Scaria J."/>
        </authorList>
    </citation>
    <scope>NUCLEOTIDE SEQUENCE [LARGE SCALE GENOMIC DNA]</scope>
    <source>
        <strain evidence="1">SW178</strain>
    </source>
</reference>
<dbReference type="RefSeq" id="WP_150311169.1">
    <property type="nucleotide sequence ID" value="NZ_VMSO01000014.1"/>
</dbReference>
<evidence type="ECO:0000313" key="1">
    <source>
        <dbReference type="EMBL" id="KAA8500947.1"/>
    </source>
</evidence>
<dbReference type="Pfam" id="PF20188">
    <property type="entry name" value="DUF6551"/>
    <property type="match status" value="1"/>
</dbReference>
<dbReference type="InterPro" id="IPR046681">
    <property type="entry name" value="DUF6551"/>
</dbReference>
<gene>
    <name evidence="1" type="ORF">FNY66_10885</name>
</gene>
<organism evidence="1 2">
    <name type="scientific">Mediterraneibacter catenae</name>
    <dbReference type="NCBI Taxonomy" id="2594882"/>
    <lineage>
        <taxon>Bacteria</taxon>
        <taxon>Bacillati</taxon>
        <taxon>Bacillota</taxon>
        <taxon>Clostridia</taxon>
        <taxon>Lachnospirales</taxon>
        <taxon>Lachnospiraceae</taxon>
        <taxon>Mediterraneibacter</taxon>
    </lineage>
</organism>
<sequence length="300" mass="34326">MDDLSQFVPKVHFEQIPIKNLVSNQEYQRNISIKHVQRAAAHFDPYQINPVKVSRRDGVNYVFNGQHTIEIVALVSNSRETPVWCMIYDDLEYEHEADIFANQQKYVKPLLPYEIFMANIEAGSDKQLIIRDLVESYGLKISSKSAPGHICAVATLESIYDRYGYHVLDRVLRLMVGTWEGVTQSLSANMLNGLARLVYAYGDSLKEDMFKEKLSRVSIKELVRAANERRAGSLGFAEAMLIFYNKKTHATALEWNVLYTTKVGKGRIDQEGIQADRDEMVEEPEMDAGEQMNMFTEEDI</sequence>
<accession>A0A5M9HWE2</accession>
<comment type="caution">
    <text evidence="1">The sequence shown here is derived from an EMBL/GenBank/DDBJ whole genome shotgun (WGS) entry which is preliminary data.</text>
</comment>
<dbReference type="EMBL" id="VMSO01000014">
    <property type="protein sequence ID" value="KAA8500947.1"/>
    <property type="molecule type" value="Genomic_DNA"/>
</dbReference>
<dbReference type="OrthoDB" id="9771335at2"/>